<dbReference type="InterPro" id="IPR038603">
    <property type="entry name" value="Znf_FCS_sf"/>
</dbReference>
<dbReference type="EMBL" id="QXJK01000003">
    <property type="protein sequence ID" value="RIX35612.1"/>
    <property type="molecule type" value="Genomic_DNA"/>
</dbReference>
<protein>
    <recommendedName>
        <fullName evidence="3">FCS-type domain-containing protein</fullName>
    </recommendedName>
</protein>
<sequence>MLHCAWCGKTMEANTRGRKRKFCSQSCRQRSYEQRHQVQGTGIPADALILRPELAEQLHDELFELRCAAEDVQTAARDREDYHSIEELAEELVDIARRIEQIRGQR</sequence>
<keyword evidence="2" id="KW-1185">Reference proteome</keyword>
<evidence type="ECO:0000313" key="2">
    <source>
        <dbReference type="Proteomes" id="UP000285278"/>
    </source>
</evidence>
<dbReference type="Gene3D" id="3.30.60.160">
    <property type="match status" value="1"/>
</dbReference>
<proteinExistence type="predicted"/>
<organism evidence="1 2">
    <name type="scientific">Corynebacterium falsenii</name>
    <dbReference type="NCBI Taxonomy" id="108486"/>
    <lineage>
        <taxon>Bacteria</taxon>
        <taxon>Bacillati</taxon>
        <taxon>Actinomycetota</taxon>
        <taxon>Actinomycetes</taxon>
        <taxon>Mycobacteriales</taxon>
        <taxon>Corynebacteriaceae</taxon>
        <taxon>Corynebacterium</taxon>
    </lineage>
</organism>
<dbReference type="OrthoDB" id="4219687at2"/>
<dbReference type="AlphaFoldDB" id="A0A418Q861"/>
<evidence type="ECO:0008006" key="3">
    <source>
        <dbReference type="Google" id="ProtNLM"/>
    </source>
</evidence>
<dbReference type="STRING" id="1451189.CFAL_05255"/>
<accession>A0A418Q861</accession>
<comment type="caution">
    <text evidence="1">The sequence shown here is derived from an EMBL/GenBank/DDBJ whole genome shotgun (WGS) entry which is preliminary data.</text>
</comment>
<dbReference type="Proteomes" id="UP000285278">
    <property type="component" value="Unassembled WGS sequence"/>
</dbReference>
<reference evidence="1 2" key="1">
    <citation type="submission" date="2018-09" db="EMBL/GenBank/DDBJ databases">
        <title>Optimization and identification of Corynebacterium falsenii FN1-14 from fish paste.</title>
        <authorList>
            <person name="Daroonpunt R."/>
            <person name="Tanasupawat S."/>
        </authorList>
    </citation>
    <scope>NUCLEOTIDE SEQUENCE [LARGE SCALE GENOMIC DNA]</scope>
    <source>
        <strain evidence="1 2">FN1-14</strain>
    </source>
</reference>
<name>A0A418Q861_9CORY</name>
<gene>
    <name evidence="1" type="ORF">D3M95_03605</name>
</gene>
<evidence type="ECO:0000313" key="1">
    <source>
        <dbReference type="EMBL" id="RIX35612.1"/>
    </source>
</evidence>